<sequence>MKFRKHLTSALILSSNVSALGATTIDKNINVDPVIKLGGAVLTVFVVIAGIKYASSADDAKQSAKNIMVAGVLIFGAAGIVALLKKVVSA</sequence>
<evidence type="ECO:0000313" key="4">
    <source>
        <dbReference type="Proteomes" id="UP000196531"/>
    </source>
</evidence>
<keyword evidence="1" id="KW-0812">Transmembrane</keyword>
<accession>A0A1Y5FDI3</accession>
<feature type="signal peptide" evidence="2">
    <location>
        <begin position="1"/>
        <end position="21"/>
    </location>
</feature>
<feature type="transmembrane region" description="Helical" evidence="1">
    <location>
        <begin position="35"/>
        <end position="54"/>
    </location>
</feature>
<dbReference type="EMBL" id="MAAO01000001">
    <property type="protein sequence ID" value="OUS00325.1"/>
    <property type="molecule type" value="Genomic_DNA"/>
</dbReference>
<dbReference type="AlphaFoldDB" id="A0A1Y5FDI3"/>
<feature type="transmembrane region" description="Helical" evidence="1">
    <location>
        <begin position="66"/>
        <end position="84"/>
    </location>
</feature>
<feature type="chain" id="PRO_5012441364" evidence="2">
    <location>
        <begin position="22"/>
        <end position="90"/>
    </location>
</feature>
<organism evidence="3 4">
    <name type="scientific">Halobacteriovorax marinus</name>
    <dbReference type="NCBI Taxonomy" id="97084"/>
    <lineage>
        <taxon>Bacteria</taxon>
        <taxon>Pseudomonadati</taxon>
        <taxon>Bdellovibrionota</taxon>
        <taxon>Bacteriovoracia</taxon>
        <taxon>Bacteriovoracales</taxon>
        <taxon>Halobacteriovoraceae</taxon>
        <taxon>Halobacteriovorax</taxon>
    </lineage>
</organism>
<dbReference type="Proteomes" id="UP000196531">
    <property type="component" value="Unassembled WGS sequence"/>
</dbReference>
<name>A0A1Y5FDI3_9BACT</name>
<comment type="caution">
    <text evidence="3">The sequence shown here is derived from an EMBL/GenBank/DDBJ whole genome shotgun (WGS) entry which is preliminary data.</text>
</comment>
<reference evidence="4" key="1">
    <citation type="journal article" date="2017" name="Proc. Natl. Acad. Sci. U.S.A.">
        <title>Simulation of Deepwater Horizon oil plume reveals substrate specialization within a complex community of hydrocarbon-degraders.</title>
        <authorList>
            <person name="Hu P."/>
            <person name="Dubinsky E.A."/>
            <person name="Probst A.J."/>
            <person name="Wang J."/>
            <person name="Sieber C.M.K."/>
            <person name="Tom L.M."/>
            <person name="Gardinali P."/>
            <person name="Banfield J.F."/>
            <person name="Atlas R.M."/>
            <person name="Andersen G.L."/>
        </authorList>
    </citation>
    <scope>NUCLEOTIDE SEQUENCE [LARGE SCALE GENOMIC DNA]</scope>
</reference>
<keyword evidence="2" id="KW-0732">Signal</keyword>
<evidence type="ECO:0000256" key="2">
    <source>
        <dbReference type="SAM" id="SignalP"/>
    </source>
</evidence>
<keyword evidence="1" id="KW-0472">Membrane</keyword>
<evidence type="ECO:0000256" key="1">
    <source>
        <dbReference type="SAM" id="Phobius"/>
    </source>
</evidence>
<keyword evidence="1" id="KW-1133">Transmembrane helix</keyword>
<proteinExistence type="predicted"/>
<protein>
    <submittedName>
        <fullName evidence="3">Uncharacterized protein</fullName>
    </submittedName>
</protein>
<evidence type="ECO:0000313" key="3">
    <source>
        <dbReference type="EMBL" id="OUS00325.1"/>
    </source>
</evidence>
<gene>
    <name evidence="3" type="ORF">A9Q84_00295</name>
</gene>